<name>A0A7S0N4Q4_9CHLO</name>
<dbReference type="Gene3D" id="3.40.50.10190">
    <property type="entry name" value="BRCT domain"/>
    <property type="match status" value="1"/>
</dbReference>
<keyword evidence="2" id="KW-0479">Metal-binding</keyword>
<keyword evidence="3 6" id="KW-0863">Zinc-finger</keyword>
<dbReference type="Gene3D" id="3.30.40.10">
    <property type="entry name" value="Zinc/RING finger domain, C3HC4 (zinc finger)"/>
    <property type="match status" value="1"/>
</dbReference>
<dbReference type="InterPro" id="IPR019786">
    <property type="entry name" value="Zinc_finger_PHD-type_CS"/>
</dbReference>
<evidence type="ECO:0000256" key="4">
    <source>
        <dbReference type="ARBA" id="ARBA00022833"/>
    </source>
</evidence>
<dbReference type="PANTHER" id="PTHR12618:SF20">
    <property type="entry name" value="PHD AND RING FINGER DOMAIN-CONTAINING PROTEIN 1"/>
    <property type="match status" value="1"/>
</dbReference>
<dbReference type="Pfam" id="PF00533">
    <property type="entry name" value="BRCT"/>
    <property type="match status" value="1"/>
</dbReference>
<dbReference type="InterPro" id="IPR001965">
    <property type="entry name" value="Znf_PHD"/>
</dbReference>
<dbReference type="PROSITE" id="PS01359">
    <property type="entry name" value="ZF_PHD_1"/>
    <property type="match status" value="1"/>
</dbReference>
<dbReference type="SMART" id="SM00249">
    <property type="entry name" value="PHD"/>
    <property type="match status" value="1"/>
</dbReference>
<dbReference type="SUPFAM" id="SSF57716">
    <property type="entry name" value="Glucocorticoid receptor-like (DNA-binding domain)"/>
    <property type="match status" value="1"/>
</dbReference>
<dbReference type="InterPro" id="IPR001623">
    <property type="entry name" value="DnaJ_domain"/>
</dbReference>
<dbReference type="InterPro" id="IPR036420">
    <property type="entry name" value="BRCT_dom_sf"/>
</dbReference>
<dbReference type="SUPFAM" id="SSF52113">
    <property type="entry name" value="BRCT domain"/>
    <property type="match status" value="1"/>
</dbReference>
<dbReference type="PROSITE" id="PS50076">
    <property type="entry name" value="DNAJ_2"/>
    <property type="match status" value="1"/>
</dbReference>
<dbReference type="CDD" id="cd15543">
    <property type="entry name" value="PHD_RSF1"/>
    <property type="match status" value="1"/>
</dbReference>
<feature type="compositionally biased region" description="Low complexity" evidence="7">
    <location>
        <begin position="246"/>
        <end position="256"/>
    </location>
</feature>
<dbReference type="SUPFAM" id="SSF46565">
    <property type="entry name" value="Chaperone J-domain"/>
    <property type="match status" value="1"/>
</dbReference>
<feature type="region of interest" description="Disordered" evidence="7">
    <location>
        <begin position="353"/>
        <end position="383"/>
    </location>
</feature>
<dbReference type="PROSITE" id="PS50016">
    <property type="entry name" value="ZF_PHD_2"/>
    <property type="match status" value="1"/>
</dbReference>
<evidence type="ECO:0000313" key="11">
    <source>
        <dbReference type="EMBL" id="CAD8659276.1"/>
    </source>
</evidence>
<dbReference type="PROSITE" id="PS50172">
    <property type="entry name" value="BRCT"/>
    <property type="match status" value="1"/>
</dbReference>
<feature type="domain" description="PHD-type" evidence="8">
    <location>
        <begin position="302"/>
        <end position="352"/>
    </location>
</feature>
<dbReference type="SMART" id="SM01336">
    <property type="entry name" value="zf-PARP"/>
    <property type="match status" value="1"/>
</dbReference>
<evidence type="ECO:0000259" key="8">
    <source>
        <dbReference type="PROSITE" id="PS50016"/>
    </source>
</evidence>
<dbReference type="GO" id="GO:0008270">
    <property type="term" value="F:zinc ion binding"/>
    <property type="evidence" value="ECO:0007669"/>
    <property type="project" value="UniProtKB-KW"/>
</dbReference>
<evidence type="ECO:0000256" key="5">
    <source>
        <dbReference type="ARBA" id="ARBA00023242"/>
    </source>
</evidence>
<dbReference type="InterPro" id="IPR011011">
    <property type="entry name" value="Znf_FYVE_PHD"/>
</dbReference>
<feature type="compositionally biased region" description="Low complexity" evidence="7">
    <location>
        <begin position="266"/>
        <end position="291"/>
    </location>
</feature>
<keyword evidence="4" id="KW-0862">Zinc</keyword>
<sequence>MARKARGGSTNKGEDVHSCLVTIGVDLGVLAACTSLDDEWKAIKKQYFKIILVQHPDKGGDPAIFRDIQTAFEVLRELYEKQSIKSFAASSTQATASAYAHAREGFQGTATPSWEYYQTAAEEEVPEYRVELAKSNRSACTQSTKIGKKCGDDVMIEKGAVRIGVLNKESGTYTFWVHLRCWRVPQKVWMGLPDPAVVSDPKRFEAALVGMSEVLLSGVGELPPSSRAEFVLYAMDQTNWAKWKPGKPAVADGAPAAKKDKKDTKTAAGAKQGKGGSAKAAGKAGKASAAEAEADDMEEEEDVACEVCGSPSTPPEMLLCDKCDKGYHTDCLVPKLKAVPAGDWFCPKCEARPGKAKAGGGGQTDAKPKVDTKQKGPASGGAALVPAAAPASASAALVPLPEQHWSKGAGGAFTMPVPGVDAPRGTLNGMTVVLTGVFPEVGGGAGLNLGKDRTKAMIERFGGKVTGSVSGRTDVLLVGAEPGFSKVSQARSRPKIRLMSIPDMRDALVAGKLDLVRNTRQLFTCNTCCGRNDDLKG</sequence>
<dbReference type="InterPro" id="IPR001510">
    <property type="entry name" value="Znf_PARP"/>
</dbReference>
<evidence type="ECO:0000256" key="6">
    <source>
        <dbReference type="PROSITE-ProRule" id="PRU00146"/>
    </source>
</evidence>
<dbReference type="InterPro" id="IPR047157">
    <property type="entry name" value="PHRF1/Atg35"/>
</dbReference>
<dbReference type="GO" id="GO:0005634">
    <property type="term" value="C:nucleus"/>
    <property type="evidence" value="ECO:0007669"/>
    <property type="project" value="UniProtKB-SubCell"/>
</dbReference>
<dbReference type="InterPro" id="IPR001357">
    <property type="entry name" value="BRCT_dom"/>
</dbReference>
<dbReference type="InterPro" id="IPR036957">
    <property type="entry name" value="Znf_PARP_sf"/>
</dbReference>
<dbReference type="Gene3D" id="1.10.287.110">
    <property type="entry name" value="DnaJ domain"/>
    <property type="match status" value="1"/>
</dbReference>
<dbReference type="GO" id="GO:0003677">
    <property type="term" value="F:DNA binding"/>
    <property type="evidence" value="ECO:0007669"/>
    <property type="project" value="InterPro"/>
</dbReference>
<evidence type="ECO:0000256" key="2">
    <source>
        <dbReference type="ARBA" id="ARBA00022723"/>
    </source>
</evidence>
<dbReference type="Pfam" id="PF00628">
    <property type="entry name" value="PHD"/>
    <property type="match status" value="1"/>
</dbReference>
<dbReference type="CDD" id="cd06257">
    <property type="entry name" value="DnaJ"/>
    <property type="match status" value="1"/>
</dbReference>
<dbReference type="AlphaFoldDB" id="A0A7S0N4Q4"/>
<feature type="domain" description="J" evidence="9">
    <location>
        <begin position="18"/>
        <end position="88"/>
    </location>
</feature>
<evidence type="ECO:0000259" key="10">
    <source>
        <dbReference type="PROSITE" id="PS50172"/>
    </source>
</evidence>
<gene>
    <name evidence="11" type="ORF">POBO1169_LOCUS5793</name>
</gene>
<evidence type="ECO:0000256" key="3">
    <source>
        <dbReference type="ARBA" id="ARBA00022771"/>
    </source>
</evidence>
<dbReference type="EMBL" id="HBFA01011105">
    <property type="protein sequence ID" value="CAD8659276.1"/>
    <property type="molecule type" value="Transcribed_RNA"/>
</dbReference>
<reference evidence="11" key="1">
    <citation type="submission" date="2021-01" db="EMBL/GenBank/DDBJ databases">
        <authorList>
            <person name="Corre E."/>
            <person name="Pelletier E."/>
            <person name="Niang G."/>
            <person name="Scheremetjew M."/>
            <person name="Finn R."/>
            <person name="Kale V."/>
            <person name="Holt S."/>
            <person name="Cochrane G."/>
            <person name="Meng A."/>
            <person name="Brown T."/>
            <person name="Cohen L."/>
        </authorList>
    </citation>
    <scope>NUCLEOTIDE SEQUENCE</scope>
    <source>
        <strain evidence="11">CCMP722</strain>
    </source>
</reference>
<accession>A0A7S0N4Q4</accession>
<evidence type="ECO:0000256" key="7">
    <source>
        <dbReference type="SAM" id="MobiDB-lite"/>
    </source>
</evidence>
<protein>
    <submittedName>
        <fullName evidence="11">Uncharacterized protein</fullName>
    </submittedName>
</protein>
<comment type="subcellular location">
    <subcellularLocation>
        <location evidence="1">Nucleus</location>
    </subcellularLocation>
</comment>
<dbReference type="PANTHER" id="PTHR12618">
    <property type="entry name" value="PHD AND RING FINGER DOMAIN-CONTAINING PROTEIN 1"/>
    <property type="match status" value="1"/>
</dbReference>
<dbReference type="InterPro" id="IPR019787">
    <property type="entry name" value="Znf_PHD-finger"/>
</dbReference>
<evidence type="ECO:0000256" key="1">
    <source>
        <dbReference type="ARBA" id="ARBA00004123"/>
    </source>
</evidence>
<feature type="region of interest" description="Disordered" evidence="7">
    <location>
        <begin position="245"/>
        <end position="298"/>
    </location>
</feature>
<dbReference type="Gene3D" id="3.30.1740.10">
    <property type="entry name" value="Zinc finger, PARP-type"/>
    <property type="match status" value="1"/>
</dbReference>
<organism evidence="11">
    <name type="scientific">Pyramimonas obovata</name>
    <dbReference type="NCBI Taxonomy" id="1411642"/>
    <lineage>
        <taxon>Eukaryota</taxon>
        <taxon>Viridiplantae</taxon>
        <taxon>Chlorophyta</taxon>
        <taxon>Pyramimonadophyceae</taxon>
        <taxon>Pyramimonadales</taxon>
        <taxon>Pyramimonadaceae</taxon>
        <taxon>Pyramimonas</taxon>
        <taxon>Pyramimonas incertae sedis</taxon>
    </lineage>
</organism>
<evidence type="ECO:0000259" key="9">
    <source>
        <dbReference type="PROSITE" id="PS50076"/>
    </source>
</evidence>
<dbReference type="SUPFAM" id="SSF57903">
    <property type="entry name" value="FYVE/PHD zinc finger"/>
    <property type="match status" value="1"/>
</dbReference>
<dbReference type="InterPro" id="IPR036869">
    <property type="entry name" value="J_dom_sf"/>
</dbReference>
<keyword evidence="5" id="KW-0539">Nucleus</keyword>
<feature type="domain" description="BRCT" evidence="10">
    <location>
        <begin position="422"/>
        <end position="479"/>
    </location>
</feature>
<dbReference type="InterPro" id="IPR013083">
    <property type="entry name" value="Znf_RING/FYVE/PHD"/>
</dbReference>
<proteinExistence type="predicted"/>